<dbReference type="GeneID" id="36513001"/>
<reference evidence="2 3" key="1">
    <citation type="submission" date="2018-04" db="EMBL/GenBank/DDBJ databases">
        <title>Halococcoides cellulosivorans gen. nov., sp. nov., an extremely halophilic cellulose-utilizing haloarchaeon from hypersaline lakes.</title>
        <authorList>
            <person name="Sorokin D.Y."/>
            <person name="Toshchakov S.V."/>
            <person name="Samarov N.I."/>
            <person name="Korzhenkov A."/>
            <person name="Kublanov I.V."/>
        </authorList>
    </citation>
    <scope>NUCLEOTIDE SEQUENCE [LARGE SCALE GENOMIC DNA]</scope>
    <source>
        <strain evidence="2 3">HArcel1</strain>
    </source>
</reference>
<organism evidence="2 3">
    <name type="scientific">Halococcoides cellulosivorans</name>
    <dbReference type="NCBI Taxonomy" id="1679096"/>
    <lineage>
        <taxon>Archaea</taxon>
        <taxon>Methanobacteriati</taxon>
        <taxon>Methanobacteriota</taxon>
        <taxon>Stenosarchaea group</taxon>
        <taxon>Halobacteria</taxon>
        <taxon>Halobacteriales</taxon>
        <taxon>Haloarculaceae</taxon>
        <taxon>Halococcoides</taxon>
    </lineage>
</organism>
<dbReference type="KEGG" id="harc:HARCEL1_10800"/>
<dbReference type="AlphaFoldDB" id="A0A2R4X2Y9"/>
<keyword evidence="1" id="KW-0472">Membrane</keyword>
<accession>A0A2R4X2Y9</accession>
<sequence>MDPGVDDSRRLALVVAVVVIAILVSTVGLRTLTGNPAVPDLETTVTGTDSFGVDRPGEVRIATIEHTSGDPVAFVDLSVVIGTRADGLVFSTDTNWTSTAGPLTYRLDRSTGPDQFGPGDRVVLRKVDGTFQPAPTVNVTVRLIHRPSQRTIDSHDVTFRSSESNGL</sequence>
<evidence type="ECO:0000256" key="1">
    <source>
        <dbReference type="SAM" id="Phobius"/>
    </source>
</evidence>
<dbReference type="RefSeq" id="WP_108383402.1">
    <property type="nucleotide sequence ID" value="NZ_CP028858.1"/>
</dbReference>
<gene>
    <name evidence="2" type="ORF">HARCEL1_10800</name>
</gene>
<evidence type="ECO:0008006" key="4">
    <source>
        <dbReference type="Google" id="ProtNLM"/>
    </source>
</evidence>
<dbReference type="Proteomes" id="UP000244727">
    <property type="component" value="Chromosome"/>
</dbReference>
<evidence type="ECO:0000313" key="3">
    <source>
        <dbReference type="Proteomes" id="UP000244727"/>
    </source>
</evidence>
<protein>
    <recommendedName>
        <fullName evidence="4">Archaeal Type IV pilin N-terminal domain-containing protein</fullName>
    </recommendedName>
</protein>
<keyword evidence="1" id="KW-0812">Transmembrane</keyword>
<feature type="transmembrane region" description="Helical" evidence="1">
    <location>
        <begin position="12"/>
        <end position="32"/>
    </location>
</feature>
<keyword evidence="1" id="KW-1133">Transmembrane helix</keyword>
<proteinExistence type="predicted"/>
<name>A0A2R4X2Y9_9EURY</name>
<dbReference type="EMBL" id="CP028858">
    <property type="protein sequence ID" value="AWB28158.1"/>
    <property type="molecule type" value="Genomic_DNA"/>
</dbReference>
<evidence type="ECO:0000313" key="2">
    <source>
        <dbReference type="EMBL" id="AWB28158.1"/>
    </source>
</evidence>
<keyword evidence="3" id="KW-1185">Reference proteome</keyword>